<feature type="compositionally biased region" description="Low complexity" evidence="1">
    <location>
        <begin position="264"/>
        <end position="277"/>
    </location>
</feature>
<accession>A0A3M7Q7L6</accession>
<keyword evidence="3" id="KW-1185">Reference proteome</keyword>
<proteinExistence type="predicted"/>
<dbReference type="AlphaFoldDB" id="A0A3M7Q7L6"/>
<comment type="caution">
    <text evidence="2">The sequence shown here is derived from an EMBL/GenBank/DDBJ whole genome shotgun (WGS) entry which is preliminary data.</text>
</comment>
<organism evidence="2 3">
    <name type="scientific">Brachionus plicatilis</name>
    <name type="common">Marine rotifer</name>
    <name type="synonym">Brachionus muelleri</name>
    <dbReference type="NCBI Taxonomy" id="10195"/>
    <lineage>
        <taxon>Eukaryota</taxon>
        <taxon>Metazoa</taxon>
        <taxon>Spiralia</taxon>
        <taxon>Gnathifera</taxon>
        <taxon>Rotifera</taxon>
        <taxon>Eurotatoria</taxon>
        <taxon>Monogononta</taxon>
        <taxon>Pseudotrocha</taxon>
        <taxon>Ploima</taxon>
        <taxon>Brachionidae</taxon>
        <taxon>Brachionus</taxon>
    </lineage>
</organism>
<evidence type="ECO:0000313" key="3">
    <source>
        <dbReference type="Proteomes" id="UP000276133"/>
    </source>
</evidence>
<sequence>MSLIFSLSFDFIQTDFNDDQLTMPYQSAAIQERLRQFELNANSAEKKKLPLQQESRLESGRKRSPFESQNKENSPLSNNFNQLGHNHTSLLNQRHTVYQPVSLASSRNEPEPMFPVRSNLSSAKSVSNINLVKVPSMLNSKPLFNVNLTAATAAASEAIKQQQNDFTRIFHSHLEKPELSNEKIGEKSESLKSVISVKQAVDSNNNLVKKSANSEQKNSERANSKSDSSKPSSRRNSPHKSLNKVAISLAPPTPDDVEMVSTASSSSNKENNSDNLNEASNEPSKLSISEKLKLFSGSKSANNPASFGANLTKKPNSVKNSKKINSNLQFKIEIISTIFIKNNHFFSLLQITEYCEFQVPYEQKISFFVTEGAAPPPHLILQLRFFDMSLRCCLLLKFKF</sequence>
<evidence type="ECO:0000313" key="2">
    <source>
        <dbReference type="EMBL" id="RNA07396.1"/>
    </source>
</evidence>
<feature type="compositionally biased region" description="Polar residues" evidence="1">
    <location>
        <begin position="205"/>
        <end position="216"/>
    </location>
</feature>
<protein>
    <submittedName>
        <fullName evidence="2">Uncharacterized protein</fullName>
    </submittedName>
</protein>
<feature type="compositionally biased region" description="Basic and acidic residues" evidence="1">
    <location>
        <begin position="217"/>
        <end position="228"/>
    </location>
</feature>
<feature type="compositionally biased region" description="Polar residues" evidence="1">
    <location>
        <begin position="66"/>
        <end position="85"/>
    </location>
</feature>
<evidence type="ECO:0000256" key="1">
    <source>
        <dbReference type="SAM" id="MobiDB-lite"/>
    </source>
</evidence>
<feature type="region of interest" description="Disordered" evidence="1">
    <location>
        <begin position="205"/>
        <end position="285"/>
    </location>
</feature>
<feature type="compositionally biased region" description="Basic and acidic residues" evidence="1">
    <location>
        <begin position="55"/>
        <end position="65"/>
    </location>
</feature>
<name>A0A3M7Q7L6_BRAPC</name>
<feature type="compositionally biased region" description="Basic residues" evidence="1">
    <location>
        <begin position="232"/>
        <end position="242"/>
    </location>
</feature>
<dbReference type="EMBL" id="REGN01007058">
    <property type="protein sequence ID" value="RNA07396.1"/>
    <property type="molecule type" value="Genomic_DNA"/>
</dbReference>
<reference evidence="2 3" key="1">
    <citation type="journal article" date="2018" name="Sci. Rep.">
        <title>Genomic signatures of local adaptation to the degree of environmental predictability in rotifers.</title>
        <authorList>
            <person name="Franch-Gras L."/>
            <person name="Hahn C."/>
            <person name="Garcia-Roger E.M."/>
            <person name="Carmona M.J."/>
            <person name="Serra M."/>
            <person name="Gomez A."/>
        </authorList>
    </citation>
    <scope>NUCLEOTIDE SEQUENCE [LARGE SCALE GENOMIC DNA]</scope>
    <source>
        <strain evidence="2">HYR1</strain>
    </source>
</reference>
<gene>
    <name evidence="2" type="ORF">BpHYR1_033677</name>
</gene>
<dbReference type="Proteomes" id="UP000276133">
    <property type="component" value="Unassembled WGS sequence"/>
</dbReference>
<feature type="region of interest" description="Disordered" evidence="1">
    <location>
        <begin position="45"/>
        <end position="85"/>
    </location>
</feature>